<keyword evidence="2 4" id="KW-0067">ATP-binding</keyword>
<dbReference type="PROSITE" id="PS50893">
    <property type="entry name" value="ABC_TRANSPORTER_2"/>
    <property type="match status" value="2"/>
</dbReference>
<dbReference type="EMBL" id="DVNH01000019">
    <property type="protein sequence ID" value="HIU51503.1"/>
    <property type="molecule type" value="Genomic_DNA"/>
</dbReference>
<evidence type="ECO:0000313" key="5">
    <source>
        <dbReference type="Proteomes" id="UP000824093"/>
    </source>
</evidence>
<proteinExistence type="predicted"/>
<name>A0A9D1S9L6_9FIRM</name>
<dbReference type="InterPro" id="IPR051309">
    <property type="entry name" value="ABCF_ATPase"/>
</dbReference>
<dbReference type="InterPro" id="IPR017871">
    <property type="entry name" value="ABC_transporter-like_CS"/>
</dbReference>
<dbReference type="InterPro" id="IPR027417">
    <property type="entry name" value="P-loop_NTPase"/>
</dbReference>
<dbReference type="PANTHER" id="PTHR42855">
    <property type="entry name" value="ABC TRANSPORTER ATP-BINDING SUBUNIT"/>
    <property type="match status" value="1"/>
</dbReference>
<dbReference type="SMART" id="SM00382">
    <property type="entry name" value="AAA"/>
    <property type="match status" value="2"/>
</dbReference>
<dbReference type="Gene3D" id="3.40.50.300">
    <property type="entry name" value="P-loop containing nucleotide triphosphate hydrolases"/>
    <property type="match status" value="2"/>
</dbReference>
<dbReference type="Pfam" id="PF00005">
    <property type="entry name" value="ABC_tran"/>
    <property type="match status" value="2"/>
</dbReference>
<dbReference type="AlphaFoldDB" id="A0A9D1S9L6"/>
<organism evidence="4 5">
    <name type="scientific">Candidatus Merdicola faecigallinarum</name>
    <dbReference type="NCBI Taxonomy" id="2840862"/>
    <lineage>
        <taxon>Bacteria</taxon>
        <taxon>Bacillati</taxon>
        <taxon>Bacillota</taxon>
        <taxon>Clostridia</taxon>
        <taxon>Candidatus Merdicola</taxon>
    </lineage>
</organism>
<dbReference type="InterPro" id="IPR003593">
    <property type="entry name" value="AAA+_ATPase"/>
</dbReference>
<keyword evidence="1" id="KW-0547">Nucleotide-binding</keyword>
<feature type="domain" description="ABC transporter" evidence="3">
    <location>
        <begin position="4"/>
        <end position="256"/>
    </location>
</feature>
<dbReference type="InterPro" id="IPR003439">
    <property type="entry name" value="ABC_transporter-like_ATP-bd"/>
</dbReference>
<accession>A0A9D1S9L6</accession>
<sequence length="514" mass="58887">MSLLEVKNLSHGYGDKILYKDSSFELNKGEHMGVIGKNGAGKSTLIKILLGEVLPDKGTIIWQPKIKIGKLDQYAEVETDITIFDYLRTAFQELFEIEKNLNELYMQMAERCDQKILDKIANYQEMLDKNNFYGIDSTIEKVAAGLGVKALGLETKLSTLSGGQRAKVILAKLLLEKPDVLVLDEPTNFLDKEHVEWLATYLKGFKGAFIIISHHYEFLEEITNCICDIEFSAIKKYRGNYTSCLKQKAVQREEYIREYEAQQKVIKKTEEYIERNRARASTAKMAKDRQKKLDRMEKLEDPPKDDVKPHIQFKSVSCTYQTILEVNNLEVGYYFPLLPKMKFRIQNGKKVVITGFNGIGKSTLLKTLLGRIPKIAGEFKFADHLKIGYYEQELIWENPELTPIQVIRNLFPELSEKEVRKKLAQAGLKAKLVMQEIQSLSGGEQAKINLCRLMLTPCSLLVLDEPTNHLDQKTKEALQEALINFKGTIILVSHEESFYKKWADQIVNIQDLCL</sequence>
<reference evidence="4" key="1">
    <citation type="submission" date="2020-10" db="EMBL/GenBank/DDBJ databases">
        <authorList>
            <person name="Gilroy R."/>
        </authorList>
    </citation>
    <scope>NUCLEOTIDE SEQUENCE</scope>
    <source>
        <strain evidence="4">CHK195-15760</strain>
    </source>
</reference>
<dbReference type="PROSITE" id="PS00211">
    <property type="entry name" value="ABC_TRANSPORTER_1"/>
    <property type="match status" value="2"/>
</dbReference>
<gene>
    <name evidence="4" type="ORF">IAB70_02610</name>
</gene>
<dbReference type="GO" id="GO:0005524">
    <property type="term" value="F:ATP binding"/>
    <property type="evidence" value="ECO:0007669"/>
    <property type="project" value="UniProtKB-KW"/>
</dbReference>
<comment type="caution">
    <text evidence="4">The sequence shown here is derived from an EMBL/GenBank/DDBJ whole genome shotgun (WGS) entry which is preliminary data.</text>
</comment>
<dbReference type="PANTHER" id="PTHR42855:SF2">
    <property type="entry name" value="DRUG RESISTANCE ABC TRANSPORTER,ATP-BINDING PROTEIN"/>
    <property type="match status" value="1"/>
</dbReference>
<dbReference type="Pfam" id="PF12848">
    <property type="entry name" value="ABC_tran_Xtn"/>
    <property type="match status" value="1"/>
</dbReference>
<dbReference type="CDD" id="cd03221">
    <property type="entry name" value="ABCF_EF-3"/>
    <property type="match status" value="2"/>
</dbReference>
<evidence type="ECO:0000256" key="2">
    <source>
        <dbReference type="ARBA" id="ARBA00022840"/>
    </source>
</evidence>
<evidence type="ECO:0000259" key="3">
    <source>
        <dbReference type="PROSITE" id="PS50893"/>
    </source>
</evidence>
<evidence type="ECO:0000256" key="1">
    <source>
        <dbReference type="ARBA" id="ARBA00022741"/>
    </source>
</evidence>
<dbReference type="Proteomes" id="UP000824093">
    <property type="component" value="Unassembled WGS sequence"/>
</dbReference>
<dbReference type="FunFam" id="3.40.50.300:FF:000011">
    <property type="entry name" value="Putative ABC transporter ATP-binding component"/>
    <property type="match status" value="1"/>
</dbReference>
<dbReference type="GO" id="GO:0016887">
    <property type="term" value="F:ATP hydrolysis activity"/>
    <property type="evidence" value="ECO:0007669"/>
    <property type="project" value="InterPro"/>
</dbReference>
<dbReference type="InterPro" id="IPR032781">
    <property type="entry name" value="ABC_tran_Xtn"/>
</dbReference>
<dbReference type="SUPFAM" id="SSF52540">
    <property type="entry name" value="P-loop containing nucleoside triphosphate hydrolases"/>
    <property type="match status" value="2"/>
</dbReference>
<feature type="domain" description="ABC transporter" evidence="3">
    <location>
        <begin position="311"/>
        <end position="514"/>
    </location>
</feature>
<reference evidence="4" key="2">
    <citation type="journal article" date="2021" name="PeerJ">
        <title>Extensive microbial diversity within the chicken gut microbiome revealed by metagenomics and culture.</title>
        <authorList>
            <person name="Gilroy R."/>
            <person name="Ravi A."/>
            <person name="Getino M."/>
            <person name="Pursley I."/>
            <person name="Horton D.L."/>
            <person name="Alikhan N.F."/>
            <person name="Baker D."/>
            <person name="Gharbi K."/>
            <person name="Hall N."/>
            <person name="Watson M."/>
            <person name="Adriaenssens E.M."/>
            <person name="Foster-Nyarko E."/>
            <person name="Jarju S."/>
            <person name="Secka A."/>
            <person name="Antonio M."/>
            <person name="Oren A."/>
            <person name="Chaudhuri R.R."/>
            <person name="La Ragione R."/>
            <person name="Hildebrand F."/>
            <person name="Pallen M.J."/>
        </authorList>
    </citation>
    <scope>NUCLEOTIDE SEQUENCE</scope>
    <source>
        <strain evidence="4">CHK195-15760</strain>
    </source>
</reference>
<protein>
    <submittedName>
        <fullName evidence="4">ABC-F family ATP-binding cassette domain-containing protein</fullName>
    </submittedName>
</protein>
<evidence type="ECO:0000313" key="4">
    <source>
        <dbReference type="EMBL" id="HIU51503.1"/>
    </source>
</evidence>